<evidence type="ECO:0000313" key="16">
    <source>
        <dbReference type="EMBL" id="RVQ68920.1"/>
    </source>
</evidence>
<evidence type="ECO:0000256" key="8">
    <source>
        <dbReference type="ARBA" id="ARBA00047984"/>
    </source>
</evidence>
<evidence type="ECO:0000256" key="3">
    <source>
        <dbReference type="ARBA" id="ARBA00022741"/>
    </source>
</evidence>
<evidence type="ECO:0000256" key="2">
    <source>
        <dbReference type="ARBA" id="ARBA00022490"/>
    </source>
</evidence>
<dbReference type="GO" id="GO:0003676">
    <property type="term" value="F:nucleic acid binding"/>
    <property type="evidence" value="ECO:0007669"/>
    <property type="project" value="InterPro"/>
</dbReference>
<dbReference type="EMBL" id="RXOL01000001">
    <property type="protein sequence ID" value="RVQ68920.1"/>
    <property type="molecule type" value="Genomic_DNA"/>
</dbReference>
<evidence type="ECO:0000256" key="9">
    <source>
        <dbReference type="ARBA" id="ARBA00074363"/>
    </source>
</evidence>
<dbReference type="PANTHER" id="PTHR47959:SF13">
    <property type="entry name" value="ATP-DEPENDENT RNA HELICASE RHLE"/>
    <property type="match status" value="1"/>
</dbReference>
<keyword evidence="3 11" id="KW-0547">Nucleotide-binding</keyword>
<comment type="similarity">
    <text evidence="7 11">Belongs to the DEAD box helicase family.</text>
</comment>
<reference evidence="16 17" key="1">
    <citation type="submission" date="2018-12" db="EMBL/GenBank/DDBJ databases">
        <title>Croceicoccus ponticola sp. nov., a lipolytic bacterium isolated from seawater.</title>
        <authorList>
            <person name="Yoon J.-H."/>
        </authorList>
    </citation>
    <scope>NUCLEOTIDE SEQUENCE [LARGE SCALE GENOMIC DNA]</scope>
    <source>
        <strain evidence="16 17">GM-16</strain>
    </source>
</reference>
<feature type="region of interest" description="Disordered" evidence="12">
    <location>
        <begin position="376"/>
        <end position="495"/>
    </location>
</feature>
<dbReference type="Proteomes" id="UP000283003">
    <property type="component" value="Unassembled WGS sequence"/>
</dbReference>
<dbReference type="PROSITE" id="PS51195">
    <property type="entry name" value="Q_MOTIF"/>
    <property type="match status" value="1"/>
</dbReference>
<dbReference type="SMART" id="SM00487">
    <property type="entry name" value="DEXDc"/>
    <property type="match status" value="1"/>
</dbReference>
<dbReference type="RefSeq" id="WP_127611106.1">
    <property type="nucleotide sequence ID" value="NZ_RXOL01000001.1"/>
</dbReference>
<proteinExistence type="inferred from homology"/>
<evidence type="ECO:0000256" key="10">
    <source>
        <dbReference type="PROSITE-ProRule" id="PRU00552"/>
    </source>
</evidence>
<keyword evidence="17" id="KW-1185">Reference proteome</keyword>
<dbReference type="InterPro" id="IPR050079">
    <property type="entry name" value="DEAD_box_RNA_helicase"/>
</dbReference>
<keyword evidence="4 11" id="KW-0378">Hydrolase</keyword>
<keyword evidence="5 11" id="KW-0347">Helicase</keyword>
<dbReference type="PROSITE" id="PS00039">
    <property type="entry name" value="DEAD_ATP_HELICASE"/>
    <property type="match status" value="1"/>
</dbReference>
<evidence type="ECO:0000256" key="7">
    <source>
        <dbReference type="ARBA" id="ARBA00038437"/>
    </source>
</evidence>
<dbReference type="InterPro" id="IPR044742">
    <property type="entry name" value="DEAD/DEAH_RhlB"/>
</dbReference>
<evidence type="ECO:0000256" key="6">
    <source>
        <dbReference type="ARBA" id="ARBA00022840"/>
    </source>
</evidence>
<dbReference type="SMART" id="SM00490">
    <property type="entry name" value="HELICc"/>
    <property type="match status" value="1"/>
</dbReference>
<dbReference type="GO" id="GO:0005524">
    <property type="term" value="F:ATP binding"/>
    <property type="evidence" value="ECO:0007669"/>
    <property type="project" value="UniProtKB-KW"/>
</dbReference>
<feature type="short sequence motif" description="Q motif" evidence="10">
    <location>
        <begin position="1"/>
        <end position="29"/>
    </location>
</feature>
<dbReference type="InterPro" id="IPR014001">
    <property type="entry name" value="Helicase_ATP-bd"/>
</dbReference>
<comment type="caution">
    <text evidence="16">The sequence shown here is derived from an EMBL/GenBank/DDBJ whole genome shotgun (WGS) entry which is preliminary data.</text>
</comment>
<dbReference type="PANTHER" id="PTHR47959">
    <property type="entry name" value="ATP-DEPENDENT RNA HELICASE RHLE-RELATED"/>
    <property type="match status" value="1"/>
</dbReference>
<organism evidence="16 17">
    <name type="scientific">Croceicoccus ponticola</name>
    <dbReference type="NCBI Taxonomy" id="2217664"/>
    <lineage>
        <taxon>Bacteria</taxon>
        <taxon>Pseudomonadati</taxon>
        <taxon>Pseudomonadota</taxon>
        <taxon>Alphaproteobacteria</taxon>
        <taxon>Sphingomonadales</taxon>
        <taxon>Erythrobacteraceae</taxon>
        <taxon>Croceicoccus</taxon>
    </lineage>
</organism>
<dbReference type="GO" id="GO:0005829">
    <property type="term" value="C:cytosol"/>
    <property type="evidence" value="ECO:0007669"/>
    <property type="project" value="TreeGrafter"/>
</dbReference>
<feature type="domain" description="Helicase C-terminal" evidence="14">
    <location>
        <begin position="229"/>
        <end position="381"/>
    </location>
</feature>
<protein>
    <recommendedName>
        <fullName evidence="9">DEAD-box ATP-dependent RNA helicase RhpA</fullName>
        <ecNumber evidence="1">3.6.4.13</ecNumber>
    </recommendedName>
</protein>
<dbReference type="InterPro" id="IPR011545">
    <property type="entry name" value="DEAD/DEAH_box_helicase_dom"/>
</dbReference>
<comment type="catalytic activity">
    <reaction evidence="8">
        <text>ATP + H2O = ADP + phosphate + H(+)</text>
        <dbReference type="Rhea" id="RHEA:13065"/>
        <dbReference type="ChEBI" id="CHEBI:15377"/>
        <dbReference type="ChEBI" id="CHEBI:15378"/>
        <dbReference type="ChEBI" id="CHEBI:30616"/>
        <dbReference type="ChEBI" id="CHEBI:43474"/>
        <dbReference type="ChEBI" id="CHEBI:456216"/>
        <dbReference type="EC" id="3.6.4.13"/>
    </reaction>
</comment>
<dbReference type="Pfam" id="PF00270">
    <property type="entry name" value="DEAD"/>
    <property type="match status" value="1"/>
</dbReference>
<dbReference type="GO" id="GO:0016787">
    <property type="term" value="F:hydrolase activity"/>
    <property type="evidence" value="ECO:0007669"/>
    <property type="project" value="UniProtKB-KW"/>
</dbReference>
<evidence type="ECO:0000259" key="13">
    <source>
        <dbReference type="PROSITE" id="PS51192"/>
    </source>
</evidence>
<feature type="compositionally biased region" description="Basic and acidic residues" evidence="12">
    <location>
        <begin position="458"/>
        <end position="473"/>
    </location>
</feature>
<feature type="domain" description="Helicase ATP-binding" evidence="13">
    <location>
        <begin position="32"/>
        <end position="205"/>
    </location>
</feature>
<evidence type="ECO:0000313" key="17">
    <source>
        <dbReference type="Proteomes" id="UP000283003"/>
    </source>
</evidence>
<dbReference type="Gene3D" id="3.40.50.300">
    <property type="entry name" value="P-loop containing nucleotide triphosphate hydrolases"/>
    <property type="match status" value="2"/>
</dbReference>
<evidence type="ECO:0000256" key="11">
    <source>
        <dbReference type="RuleBase" id="RU000492"/>
    </source>
</evidence>
<gene>
    <name evidence="16" type="ORF">EKN06_01465</name>
</gene>
<sequence length="495" mass="54249">MNFADLGLSDELLKSVEAAGYTVPTPIQAQAIPSVLMMRDIIGIAQTGTGKTAGFVLPMIDILAHGRRRARMPRSLILEPTRELAAQVAENFEKYGTNHDLKMALLIGGVQMGDQIKALDEGVDVLIATPGRLMDLFERGKILLTGCDLLVIDEADRMLDMGFIPDIETICTKLPAQRQTLLFSATMPPPIKKLADKFLSNPKSIEVSRAASTNADIVQFKIDVPARKKREALRYILQNDNVSTAIVFANRKTTVRELAKSLKSYGFSAGEIHGDMEQPARLAELALFKEGKINILCASDVAARGLDVKGVSHVINFDCPWHPDDYVHRVGRTGRAGAKGRAFTLIAPEDAEALDNVEKLTGAKLPAFDFGTVKPVETEPAVESAETEKPARKSRARSENTADAKPERKPRGGRQAKPKVEPEIELEPVVEPLLEAEVVARETVKPSEDSRPRRDRAPHKAPDRQSRPPRNDYEEPTEPGVWNGPVPEFLGVSAL</sequence>
<dbReference type="GO" id="GO:0009266">
    <property type="term" value="P:response to temperature stimulus"/>
    <property type="evidence" value="ECO:0007669"/>
    <property type="project" value="UniProtKB-ARBA"/>
</dbReference>
<evidence type="ECO:0000256" key="1">
    <source>
        <dbReference type="ARBA" id="ARBA00012552"/>
    </source>
</evidence>
<dbReference type="EC" id="3.6.4.13" evidence="1"/>
<dbReference type="InterPro" id="IPR027417">
    <property type="entry name" value="P-loop_NTPase"/>
</dbReference>
<evidence type="ECO:0000256" key="5">
    <source>
        <dbReference type="ARBA" id="ARBA00022806"/>
    </source>
</evidence>
<dbReference type="CDD" id="cd00268">
    <property type="entry name" value="DEADc"/>
    <property type="match status" value="1"/>
</dbReference>
<dbReference type="InterPro" id="IPR000629">
    <property type="entry name" value="RNA-helicase_DEAD-box_CS"/>
</dbReference>
<evidence type="ECO:0000256" key="12">
    <source>
        <dbReference type="SAM" id="MobiDB-lite"/>
    </source>
</evidence>
<dbReference type="PROSITE" id="PS51194">
    <property type="entry name" value="HELICASE_CTER"/>
    <property type="match status" value="1"/>
</dbReference>
<feature type="compositionally biased region" description="Basic and acidic residues" evidence="12">
    <location>
        <begin position="438"/>
        <end position="452"/>
    </location>
</feature>
<feature type="compositionally biased region" description="Basic and acidic residues" evidence="12">
    <location>
        <begin position="386"/>
        <end position="410"/>
    </location>
</feature>
<feature type="domain" description="DEAD-box RNA helicase Q" evidence="15">
    <location>
        <begin position="1"/>
        <end position="29"/>
    </location>
</feature>
<dbReference type="CDD" id="cd18787">
    <property type="entry name" value="SF2_C_DEAD"/>
    <property type="match status" value="1"/>
</dbReference>
<dbReference type="SUPFAM" id="SSF52540">
    <property type="entry name" value="P-loop containing nucleoside triphosphate hydrolases"/>
    <property type="match status" value="1"/>
</dbReference>
<dbReference type="InterPro" id="IPR014014">
    <property type="entry name" value="RNA_helicase_DEAD_Q_motif"/>
</dbReference>
<dbReference type="PROSITE" id="PS51192">
    <property type="entry name" value="HELICASE_ATP_BIND_1"/>
    <property type="match status" value="1"/>
</dbReference>
<dbReference type="InterPro" id="IPR001650">
    <property type="entry name" value="Helicase_C-like"/>
</dbReference>
<name>A0A437GZZ0_9SPHN</name>
<dbReference type="FunFam" id="3.40.50.300:FF:000108">
    <property type="entry name" value="ATP-dependent RNA helicase RhlE"/>
    <property type="match status" value="1"/>
</dbReference>
<dbReference type="Pfam" id="PF00271">
    <property type="entry name" value="Helicase_C"/>
    <property type="match status" value="1"/>
</dbReference>
<evidence type="ECO:0000259" key="14">
    <source>
        <dbReference type="PROSITE" id="PS51194"/>
    </source>
</evidence>
<evidence type="ECO:0000259" key="15">
    <source>
        <dbReference type="PROSITE" id="PS51195"/>
    </source>
</evidence>
<dbReference type="AlphaFoldDB" id="A0A437GZZ0"/>
<dbReference type="GO" id="GO:0042255">
    <property type="term" value="P:ribosome assembly"/>
    <property type="evidence" value="ECO:0007669"/>
    <property type="project" value="UniProtKB-ARBA"/>
</dbReference>
<keyword evidence="2" id="KW-0963">Cytoplasm</keyword>
<keyword evidence="6 11" id="KW-0067">ATP-binding</keyword>
<accession>A0A437GZZ0</accession>
<evidence type="ECO:0000256" key="4">
    <source>
        <dbReference type="ARBA" id="ARBA00022801"/>
    </source>
</evidence>
<dbReference type="GO" id="GO:0003724">
    <property type="term" value="F:RNA helicase activity"/>
    <property type="evidence" value="ECO:0007669"/>
    <property type="project" value="UniProtKB-EC"/>
</dbReference>
<dbReference type="OrthoDB" id="9805696at2"/>